<dbReference type="GO" id="GO:0005737">
    <property type="term" value="C:cytoplasm"/>
    <property type="evidence" value="ECO:0007669"/>
    <property type="project" value="TreeGrafter"/>
</dbReference>
<keyword evidence="2" id="KW-1185">Reference proteome</keyword>
<dbReference type="OrthoDB" id="196493at2759"/>
<dbReference type="AlphaFoldDB" id="A0A812YLW4"/>
<dbReference type="Proteomes" id="UP000601435">
    <property type="component" value="Unassembled WGS sequence"/>
</dbReference>
<feature type="non-terminal residue" evidence="1">
    <location>
        <position position="154"/>
    </location>
</feature>
<accession>A0A812YLW4</accession>
<dbReference type="GO" id="GO:0003844">
    <property type="term" value="F:1,4-alpha-glucan branching enzyme activity"/>
    <property type="evidence" value="ECO:0007669"/>
    <property type="project" value="TreeGrafter"/>
</dbReference>
<dbReference type="SUPFAM" id="SSF51445">
    <property type="entry name" value="(Trans)glycosidases"/>
    <property type="match status" value="1"/>
</dbReference>
<gene>
    <name evidence="1" type="primary">GLC3</name>
    <name evidence="1" type="ORF">SNEC2469_LOCUS23169</name>
</gene>
<organism evidence="1 2">
    <name type="scientific">Symbiodinium necroappetens</name>
    <dbReference type="NCBI Taxonomy" id="1628268"/>
    <lineage>
        <taxon>Eukaryota</taxon>
        <taxon>Sar</taxon>
        <taxon>Alveolata</taxon>
        <taxon>Dinophyceae</taxon>
        <taxon>Suessiales</taxon>
        <taxon>Symbiodiniaceae</taxon>
        <taxon>Symbiodinium</taxon>
    </lineage>
</organism>
<dbReference type="Gene3D" id="3.20.20.80">
    <property type="entry name" value="Glycosidases"/>
    <property type="match status" value="1"/>
</dbReference>
<comment type="caution">
    <text evidence="1">The sequence shown here is derived from an EMBL/GenBank/DDBJ whole genome shotgun (WGS) entry which is preliminary data.</text>
</comment>
<dbReference type="EMBL" id="CAJNJA010042963">
    <property type="protein sequence ID" value="CAE7789014.1"/>
    <property type="molecule type" value="Genomic_DNA"/>
</dbReference>
<sequence>FDYRLAMAIPDMFIKYLKECTDDGWNMGHIVHTLTNRRYMEKVIAYCESHDQAIVGDKTLAFWLMDAEMYTGMSVFTSPQPSMCVDRGLALHKMIRLLVLGLGGEGYLNFMGNEFGHPEWIDFPRPENGWSHHHCRRRGYGCTYACFLRMIDYI</sequence>
<dbReference type="GO" id="GO:0005975">
    <property type="term" value="P:carbohydrate metabolic process"/>
    <property type="evidence" value="ECO:0007669"/>
    <property type="project" value="TreeGrafter"/>
</dbReference>
<evidence type="ECO:0000313" key="1">
    <source>
        <dbReference type="EMBL" id="CAE7789014.1"/>
    </source>
</evidence>
<dbReference type="PANTHER" id="PTHR43651:SF3">
    <property type="entry name" value="1,4-ALPHA-GLUCAN-BRANCHING ENZYME"/>
    <property type="match status" value="1"/>
</dbReference>
<dbReference type="PANTHER" id="PTHR43651">
    <property type="entry name" value="1,4-ALPHA-GLUCAN-BRANCHING ENZYME"/>
    <property type="match status" value="1"/>
</dbReference>
<proteinExistence type="predicted"/>
<reference evidence="1" key="1">
    <citation type="submission" date="2021-02" db="EMBL/GenBank/DDBJ databases">
        <authorList>
            <person name="Dougan E. K."/>
            <person name="Rhodes N."/>
            <person name="Thang M."/>
            <person name="Chan C."/>
        </authorList>
    </citation>
    <scope>NUCLEOTIDE SEQUENCE</scope>
</reference>
<evidence type="ECO:0000313" key="2">
    <source>
        <dbReference type="Proteomes" id="UP000601435"/>
    </source>
</evidence>
<protein>
    <submittedName>
        <fullName evidence="1">GLC3 protein</fullName>
    </submittedName>
</protein>
<dbReference type="InterPro" id="IPR017853">
    <property type="entry name" value="GH"/>
</dbReference>
<name>A0A812YLW4_9DINO</name>